<proteinExistence type="inferred from homology"/>
<dbReference type="PANTHER" id="PTHR44145">
    <property type="entry name" value="DNAJ HOMOLOG SUBFAMILY A MEMBER 3, MITOCHONDRIAL"/>
    <property type="match status" value="1"/>
</dbReference>
<dbReference type="PROSITE" id="PS50076">
    <property type="entry name" value="DNAJ_2"/>
    <property type="match status" value="1"/>
</dbReference>
<dbReference type="InterPro" id="IPR001623">
    <property type="entry name" value="DnaJ_domain"/>
</dbReference>
<feature type="coiled-coil region" evidence="8">
    <location>
        <begin position="120"/>
        <end position="147"/>
    </location>
</feature>
<dbReference type="EMBL" id="JYDH01000144">
    <property type="protein sequence ID" value="KRY30329.1"/>
    <property type="molecule type" value="Genomic_DNA"/>
</dbReference>
<accession>A0A0V1B064</accession>
<dbReference type="InterPro" id="IPR036869">
    <property type="entry name" value="J_dom_sf"/>
</dbReference>
<dbReference type="CDD" id="cd23157">
    <property type="entry name" value="Prefoldin_5"/>
    <property type="match status" value="1"/>
</dbReference>
<dbReference type="SMART" id="SM00271">
    <property type="entry name" value="DnaJ"/>
    <property type="match status" value="1"/>
</dbReference>
<dbReference type="GO" id="GO:0031072">
    <property type="term" value="F:heat shock protein binding"/>
    <property type="evidence" value="ECO:0007669"/>
    <property type="project" value="InterPro"/>
</dbReference>
<comment type="caution">
    <text evidence="11">The sequence shown here is derived from an EMBL/GenBank/DDBJ whole genome shotgun (WGS) entry which is preliminary data.</text>
</comment>
<keyword evidence="3" id="KW-0677">Repeat</keyword>
<gene>
    <name evidence="11" type="primary">l(2)tid</name>
    <name evidence="11" type="ORF">T01_14917</name>
</gene>
<dbReference type="GO" id="GO:0008270">
    <property type="term" value="F:zinc ion binding"/>
    <property type="evidence" value="ECO:0007669"/>
    <property type="project" value="UniProtKB-KW"/>
</dbReference>
<keyword evidence="5 7" id="KW-0862">Zinc</keyword>
<evidence type="ECO:0000313" key="12">
    <source>
        <dbReference type="Proteomes" id="UP000054776"/>
    </source>
</evidence>
<dbReference type="SUPFAM" id="SSF49493">
    <property type="entry name" value="HSP40/DnaJ peptide-binding domain"/>
    <property type="match status" value="2"/>
</dbReference>
<dbReference type="Pfam" id="PF00684">
    <property type="entry name" value="DnaJ_CXXCXGXG"/>
    <property type="match status" value="1"/>
</dbReference>
<dbReference type="InterPro" id="IPR018253">
    <property type="entry name" value="DnaJ_domain_CS"/>
</dbReference>
<feature type="domain" description="J" evidence="9">
    <location>
        <begin position="240"/>
        <end position="305"/>
    </location>
</feature>
<dbReference type="InterPro" id="IPR008971">
    <property type="entry name" value="HSP40/DnaJ_pept-bd"/>
</dbReference>
<evidence type="ECO:0000259" key="9">
    <source>
        <dbReference type="PROSITE" id="PS50076"/>
    </source>
</evidence>
<dbReference type="InterPro" id="IPR009053">
    <property type="entry name" value="Prefoldin"/>
</dbReference>
<dbReference type="InterPro" id="IPR001305">
    <property type="entry name" value="HSP_DnaJ_Cys-rich_dom"/>
</dbReference>
<name>A0A0V1B064_TRISP</name>
<dbReference type="FunFam" id="1.10.287.110:FF:000075">
    <property type="entry name" value="Uncharacterized protein, isoform D"/>
    <property type="match status" value="1"/>
</dbReference>
<dbReference type="Proteomes" id="UP000054776">
    <property type="component" value="Unassembled WGS sequence"/>
</dbReference>
<dbReference type="Gene3D" id="2.10.230.10">
    <property type="entry name" value="Heat shock protein DnaJ, cysteine-rich domain"/>
    <property type="match status" value="1"/>
</dbReference>
<dbReference type="InterPro" id="IPR051938">
    <property type="entry name" value="Apopto_cytoskel_mod"/>
</dbReference>
<reference evidence="11 12" key="1">
    <citation type="submission" date="2015-01" db="EMBL/GenBank/DDBJ databases">
        <title>Evolution of Trichinella species and genotypes.</title>
        <authorList>
            <person name="Korhonen P.K."/>
            <person name="Edoardo P."/>
            <person name="Giuseppe L.R."/>
            <person name="Gasser R.B."/>
        </authorList>
    </citation>
    <scope>NUCLEOTIDE SEQUENCE [LARGE SCALE GENOMIC DNA]</scope>
    <source>
        <strain evidence="11">ISS3</strain>
    </source>
</reference>
<dbReference type="PROSITE" id="PS51188">
    <property type="entry name" value="ZF_CR"/>
    <property type="match status" value="1"/>
</dbReference>
<dbReference type="SUPFAM" id="SSF57938">
    <property type="entry name" value="DnaJ/Hsp40 cysteine-rich domain"/>
    <property type="match status" value="1"/>
</dbReference>
<dbReference type="PROSITE" id="PS00636">
    <property type="entry name" value="DNAJ_1"/>
    <property type="match status" value="1"/>
</dbReference>
<evidence type="ECO:0000256" key="5">
    <source>
        <dbReference type="ARBA" id="ARBA00022833"/>
    </source>
</evidence>
<protein>
    <submittedName>
        <fullName evidence="11">Mitochonrial uncharacterized protein</fullName>
    </submittedName>
</protein>
<dbReference type="Pfam" id="PF01556">
    <property type="entry name" value="DnaJ_C"/>
    <property type="match status" value="1"/>
</dbReference>
<dbReference type="Gene3D" id="1.10.287.110">
    <property type="entry name" value="DnaJ domain"/>
    <property type="match status" value="1"/>
</dbReference>
<feature type="domain" description="CR-type" evidence="10">
    <location>
        <begin position="385"/>
        <end position="463"/>
    </location>
</feature>
<keyword evidence="2 7" id="KW-0479">Metal-binding</keyword>
<evidence type="ECO:0000256" key="8">
    <source>
        <dbReference type="SAM" id="Coils"/>
    </source>
</evidence>
<dbReference type="Pfam" id="PF02996">
    <property type="entry name" value="Prefoldin"/>
    <property type="match status" value="1"/>
</dbReference>
<keyword evidence="12" id="KW-1185">Reference proteome</keyword>
<dbReference type="InParanoid" id="A0A0V1B064"/>
<keyword evidence="6" id="KW-0143">Chaperone</keyword>
<dbReference type="InterPro" id="IPR036410">
    <property type="entry name" value="HSP_DnaJ_Cys-rich_dom_sf"/>
</dbReference>
<evidence type="ECO:0000256" key="2">
    <source>
        <dbReference type="ARBA" id="ARBA00022723"/>
    </source>
</evidence>
<evidence type="ECO:0000256" key="4">
    <source>
        <dbReference type="ARBA" id="ARBA00022771"/>
    </source>
</evidence>
<dbReference type="STRING" id="6334.A0A0V1B064"/>
<dbReference type="Gene3D" id="1.10.287.370">
    <property type="match status" value="1"/>
</dbReference>
<dbReference type="PANTHER" id="PTHR44145:SF3">
    <property type="entry name" value="DNAJ HOMOLOG SUBFAMILY A MEMBER 3, MITOCHONDRIAL"/>
    <property type="match status" value="1"/>
</dbReference>
<dbReference type="Gene3D" id="2.60.260.20">
    <property type="entry name" value="Urease metallochaperone UreE, N-terminal domain"/>
    <property type="match status" value="2"/>
</dbReference>
<dbReference type="FunFam" id="2.60.260.20:FF:000005">
    <property type="entry name" value="Chaperone protein dnaJ 1, mitochondrial"/>
    <property type="match status" value="1"/>
</dbReference>
<dbReference type="InterPro" id="IPR004127">
    <property type="entry name" value="Prefoldin_subunit_alpha"/>
</dbReference>
<dbReference type="CDD" id="cd10747">
    <property type="entry name" value="DnaJ_C"/>
    <property type="match status" value="1"/>
</dbReference>
<dbReference type="CDD" id="cd10719">
    <property type="entry name" value="DnaJ_zf"/>
    <property type="match status" value="1"/>
</dbReference>
<dbReference type="Pfam" id="PF00226">
    <property type="entry name" value="DnaJ"/>
    <property type="match status" value="1"/>
</dbReference>
<dbReference type="FunCoup" id="A0A0V1B064">
    <property type="interactions" value="1577"/>
</dbReference>
<evidence type="ECO:0000259" key="10">
    <source>
        <dbReference type="PROSITE" id="PS51188"/>
    </source>
</evidence>
<dbReference type="GO" id="GO:0005524">
    <property type="term" value="F:ATP binding"/>
    <property type="evidence" value="ECO:0007669"/>
    <property type="project" value="InterPro"/>
</dbReference>
<dbReference type="PRINTS" id="PR00625">
    <property type="entry name" value="JDOMAIN"/>
</dbReference>
<evidence type="ECO:0000313" key="11">
    <source>
        <dbReference type="EMBL" id="KRY30329.1"/>
    </source>
</evidence>
<organism evidence="11 12">
    <name type="scientific">Trichinella spiralis</name>
    <name type="common">Trichina worm</name>
    <dbReference type="NCBI Taxonomy" id="6334"/>
    <lineage>
        <taxon>Eukaryota</taxon>
        <taxon>Metazoa</taxon>
        <taxon>Ecdysozoa</taxon>
        <taxon>Nematoda</taxon>
        <taxon>Enoplea</taxon>
        <taxon>Dorylaimia</taxon>
        <taxon>Trichinellida</taxon>
        <taxon>Trichinellidae</taxon>
        <taxon>Trichinella</taxon>
    </lineage>
</organism>
<dbReference type="GO" id="GO:0051082">
    <property type="term" value="F:unfolded protein binding"/>
    <property type="evidence" value="ECO:0007669"/>
    <property type="project" value="InterPro"/>
</dbReference>
<dbReference type="InterPro" id="IPR012724">
    <property type="entry name" value="DnaJ"/>
</dbReference>
<dbReference type="SUPFAM" id="SSF46579">
    <property type="entry name" value="Prefoldin"/>
    <property type="match status" value="1"/>
</dbReference>
<keyword evidence="4 7" id="KW-0863">Zinc-finger</keyword>
<dbReference type="NCBIfam" id="TIGR00293">
    <property type="entry name" value="prefoldin subunit alpha"/>
    <property type="match status" value="1"/>
</dbReference>
<dbReference type="OrthoDB" id="10256793at2759"/>
<dbReference type="GO" id="GO:0005739">
    <property type="term" value="C:mitochondrion"/>
    <property type="evidence" value="ECO:0007669"/>
    <property type="project" value="TreeGrafter"/>
</dbReference>
<evidence type="ECO:0000256" key="1">
    <source>
        <dbReference type="ARBA" id="ARBA00011695"/>
    </source>
</evidence>
<dbReference type="CDD" id="cd06257">
    <property type="entry name" value="DnaJ"/>
    <property type="match status" value="1"/>
</dbReference>
<dbReference type="SUPFAM" id="SSF46565">
    <property type="entry name" value="Chaperone J-domain"/>
    <property type="match status" value="1"/>
</dbReference>
<dbReference type="GO" id="GO:0007005">
    <property type="term" value="P:mitochondrion organization"/>
    <property type="evidence" value="ECO:0007669"/>
    <property type="project" value="TreeGrafter"/>
</dbReference>
<dbReference type="GO" id="GO:0009408">
    <property type="term" value="P:response to heat"/>
    <property type="evidence" value="ECO:0007669"/>
    <property type="project" value="InterPro"/>
</dbReference>
<dbReference type="InterPro" id="IPR002939">
    <property type="entry name" value="DnaJ_C"/>
</dbReference>
<dbReference type="AlphaFoldDB" id="A0A0V1B064"/>
<evidence type="ECO:0000256" key="3">
    <source>
        <dbReference type="ARBA" id="ARBA00022737"/>
    </source>
</evidence>
<evidence type="ECO:0000256" key="7">
    <source>
        <dbReference type="PROSITE-ProRule" id="PRU00546"/>
    </source>
</evidence>
<comment type="subunit">
    <text evidence="1">Heterohexamer of two PFD-alpha type and four PFD-beta type subunits.</text>
</comment>
<dbReference type="GO" id="GO:0006457">
    <property type="term" value="P:protein folding"/>
    <property type="evidence" value="ECO:0007669"/>
    <property type="project" value="InterPro"/>
</dbReference>
<feature type="zinc finger region" description="CR-type" evidence="7">
    <location>
        <begin position="385"/>
        <end position="463"/>
    </location>
</feature>
<evidence type="ECO:0000256" key="6">
    <source>
        <dbReference type="ARBA" id="ARBA00023186"/>
    </source>
</evidence>
<keyword evidence="8" id="KW-0175">Coiled coil</keyword>
<dbReference type="HAMAP" id="MF_01152">
    <property type="entry name" value="DnaJ"/>
    <property type="match status" value="1"/>
</dbReference>
<sequence length="696" mass="77989">MDSRNADKQQVVNSHDFKECSLVELTQAQQQTDADLAFFLDSEQTVKTAHNGLQAAYDALTRSSAQENNKTSLVPMTLSLYVPATLTDTKHYVIDIGAGFYVEMNKDRAMDYYKRKLLLIERQQCQLQEIVEEKRRLKAIIADALKQRIREAALKQSLQALAQYNEPLCLLFCIQFSMAHNFRLLFNPLVISARQAHRRLYFPFSYFSRFDGKELRHQRQSFLLLRDFHFTSTKFAEKLDYYEILGVPRNASAKDIKKAYYQLAKKYHPDVNKNDPQAARKFQQVSEAYEVLSDENKKAQYDQWGSTDFGATSSGSTSSGHNWQGFHSTIDPEELFRKIFGDIKMGQSNADFSGWNFDEFAESKFGFGSTQEYVMHLSFQEAAKGVTKTASINTVDVCQKCGGKKTELGYKMVSCPYCNGSGMETFSQGPFIMRQTCRKCSGTGQFNKNPCLECEGTGHTVQRKTISVPVPAGVEDGQTLRMQVGKKELFITFRVSKSDIFRRDGADVHTDVSISVSQAILGGTVRIPGIYEDVYLQIPPATSSHSRLRVAGKGIKKVNSYGYGDHYVHVKIEVPKKLSDAQRAIIMAYAEMETNTPGTIRGVTTTAGDPRVTKATNVDANNSGVSGFLSKVKKTLFGVFQECKLVKLFNDVNLGDKVCAEDPNGYVAGIRKIFNSSAEENGSEKKDKAEKEKPGS</sequence>
<dbReference type="GO" id="GO:0043066">
    <property type="term" value="P:negative regulation of apoptotic process"/>
    <property type="evidence" value="ECO:0007669"/>
    <property type="project" value="TreeGrafter"/>
</dbReference>